<dbReference type="AlphaFoldDB" id="A4RUS7"/>
<organism evidence="1 2">
    <name type="scientific">Ostreococcus lucimarinus (strain CCE9901)</name>
    <dbReference type="NCBI Taxonomy" id="436017"/>
    <lineage>
        <taxon>Eukaryota</taxon>
        <taxon>Viridiplantae</taxon>
        <taxon>Chlorophyta</taxon>
        <taxon>Mamiellophyceae</taxon>
        <taxon>Mamiellales</taxon>
        <taxon>Bathycoccaceae</taxon>
        <taxon>Ostreococcus</taxon>
    </lineage>
</organism>
<sequence length="90" mass="9356">MCGQCQRILKLPEHVDAHYSPPREPPLVQTAQNLHGVRPPPGFGGPAATQLSVVACICPSCSSVVQAPLSAPICKCGNCGQPMRVPTAIA</sequence>
<dbReference type="KEGG" id="olu:OSTLU_30725"/>
<reference evidence="1 2" key="1">
    <citation type="journal article" date="2007" name="Proc. Natl. Acad. Sci. U.S.A.">
        <title>The tiny eukaryote Ostreococcus provides genomic insights into the paradox of plankton speciation.</title>
        <authorList>
            <person name="Palenik B."/>
            <person name="Grimwood J."/>
            <person name="Aerts A."/>
            <person name="Rouze P."/>
            <person name="Salamov A."/>
            <person name="Putnam N."/>
            <person name="Dupont C."/>
            <person name="Jorgensen R."/>
            <person name="Derelle E."/>
            <person name="Rombauts S."/>
            <person name="Zhou K."/>
            <person name="Otillar R."/>
            <person name="Merchant S.S."/>
            <person name="Podell S."/>
            <person name="Gaasterland T."/>
            <person name="Napoli C."/>
            <person name="Gendler K."/>
            <person name="Manuell A."/>
            <person name="Tai V."/>
            <person name="Vallon O."/>
            <person name="Piganeau G."/>
            <person name="Jancek S."/>
            <person name="Heijde M."/>
            <person name="Jabbari K."/>
            <person name="Bowler C."/>
            <person name="Lohr M."/>
            <person name="Robbens S."/>
            <person name="Werner G."/>
            <person name="Dubchak I."/>
            <person name="Pazour G.J."/>
            <person name="Ren Q."/>
            <person name="Paulsen I."/>
            <person name="Delwiche C."/>
            <person name="Schmutz J."/>
            <person name="Rokhsar D."/>
            <person name="Van de Peer Y."/>
            <person name="Moreau H."/>
            <person name="Grigoriev I.V."/>
        </authorList>
    </citation>
    <scope>NUCLEOTIDE SEQUENCE [LARGE SCALE GENOMIC DNA]</scope>
    <source>
        <strain evidence="1 2">CCE9901</strain>
    </source>
</reference>
<dbReference type="OrthoDB" id="10517230at2759"/>
<keyword evidence="2" id="KW-1185">Reference proteome</keyword>
<dbReference type="GeneID" id="5000738"/>
<dbReference type="EMBL" id="CP000583">
    <property type="protein sequence ID" value="ABO95017.1"/>
    <property type="molecule type" value="Genomic_DNA"/>
</dbReference>
<protein>
    <submittedName>
        <fullName evidence="1">Uncharacterized protein</fullName>
    </submittedName>
</protein>
<name>A4RUS7_OSTLU</name>
<dbReference type="Proteomes" id="UP000001568">
    <property type="component" value="Chromosome 3"/>
</dbReference>
<dbReference type="RefSeq" id="XP_001416724.1">
    <property type="nucleotide sequence ID" value="XM_001416687.1"/>
</dbReference>
<accession>A4RUS7</accession>
<evidence type="ECO:0000313" key="2">
    <source>
        <dbReference type="Proteomes" id="UP000001568"/>
    </source>
</evidence>
<gene>
    <name evidence="1" type="ORF">OSTLU_30725</name>
</gene>
<dbReference type="Gramene" id="ABO95017">
    <property type="protein sequence ID" value="ABO95017"/>
    <property type="gene ID" value="OSTLU_30725"/>
</dbReference>
<evidence type="ECO:0000313" key="1">
    <source>
        <dbReference type="EMBL" id="ABO95017.1"/>
    </source>
</evidence>
<proteinExistence type="predicted"/>
<dbReference type="HOGENOM" id="CLU_2444829_0_0_1"/>